<dbReference type="Gene3D" id="3.20.20.70">
    <property type="entry name" value="Aldolase class I"/>
    <property type="match status" value="1"/>
</dbReference>
<dbReference type="EMBL" id="WNKV01000025">
    <property type="protein sequence ID" value="MTW19172.1"/>
    <property type="molecule type" value="Genomic_DNA"/>
</dbReference>
<dbReference type="NCBIfam" id="TIGR02493">
    <property type="entry name" value="PFLA"/>
    <property type="match status" value="1"/>
</dbReference>
<evidence type="ECO:0000256" key="6">
    <source>
        <dbReference type="ARBA" id="ARBA00022723"/>
    </source>
</evidence>
<dbReference type="PANTHER" id="PTHR30352">
    <property type="entry name" value="PYRUVATE FORMATE-LYASE-ACTIVATING ENZYME"/>
    <property type="match status" value="1"/>
</dbReference>
<gene>
    <name evidence="13" type="primary">pflA</name>
    <name evidence="13" type="ORF">GJ689_23525</name>
</gene>
<feature type="compositionally biased region" description="Basic residues" evidence="11">
    <location>
        <begin position="1"/>
        <end position="21"/>
    </location>
</feature>
<dbReference type="InterPro" id="IPR001989">
    <property type="entry name" value="Radical_activat_CS"/>
</dbReference>
<comment type="function">
    <text evidence="1">Activation of pyruvate formate-lyase 1 under anaerobic conditions by generation of an organic free radical, using S-adenosylmethionine and reduced flavodoxin as cosubstrates to produce 5'-deoxy-adenosine.</text>
</comment>
<dbReference type="AlphaFoldDB" id="A0A9X5AU07"/>
<dbReference type="InterPro" id="IPR007197">
    <property type="entry name" value="rSAM"/>
</dbReference>
<keyword evidence="3 10" id="KW-0004">4Fe-4S</keyword>
<accession>A0A9X5AU07</accession>
<evidence type="ECO:0000256" key="9">
    <source>
        <dbReference type="ARBA" id="ARBA00023014"/>
    </source>
</evidence>
<dbReference type="Pfam" id="PF04055">
    <property type="entry name" value="Radical_SAM"/>
    <property type="match status" value="1"/>
</dbReference>
<protein>
    <recommendedName>
        <fullName evidence="10">Pyruvate formate-lyase-activating enzyme</fullName>
        <ecNumber evidence="10">1.97.1.4</ecNumber>
    </recommendedName>
</protein>
<dbReference type="PANTHER" id="PTHR30352:SF5">
    <property type="entry name" value="PYRUVATE FORMATE-LYASE 1-ACTIVATING ENZYME"/>
    <property type="match status" value="1"/>
</dbReference>
<dbReference type="PROSITE" id="PS51918">
    <property type="entry name" value="RADICAL_SAM"/>
    <property type="match status" value="1"/>
</dbReference>
<evidence type="ECO:0000313" key="14">
    <source>
        <dbReference type="Proteomes" id="UP000438991"/>
    </source>
</evidence>
<proteinExistence type="inferred from homology"/>
<evidence type="ECO:0000256" key="1">
    <source>
        <dbReference type="ARBA" id="ARBA00002918"/>
    </source>
</evidence>
<evidence type="ECO:0000256" key="2">
    <source>
        <dbReference type="ARBA" id="ARBA00009777"/>
    </source>
</evidence>
<dbReference type="InterPro" id="IPR013785">
    <property type="entry name" value="Aldolase_TIM"/>
</dbReference>
<evidence type="ECO:0000313" key="13">
    <source>
        <dbReference type="EMBL" id="MTW19172.1"/>
    </source>
</evidence>
<keyword evidence="4" id="KW-0313">Glucose metabolism</keyword>
<keyword evidence="10" id="KW-0963">Cytoplasm</keyword>
<sequence length="292" mass="31975">MPRRTRTRRRRPARPGGRRRREGIVIRPSLPGTAGPAARPSVAPGIAPSDPVGFLHSVETGAAGDGPGMRFVFFMAGCPLRCQYCHNPDTWKLKAGRRIDLDEAIAEVAPYRGFLRLAGGVTVSGGEPMTQPEFVGALLTRLHDELRLHTALDTTGFLGRNVADDWFDPVDLVMLDIKHADPEAYRRITGCDLQPTLDFARRMVRLGTPMWIRYVLVPGLTDDAADIARLAGFLADLGPLVHQVDVLPYHRLGVQKWAALGRPYPLGDTPAPTRADIDAAIAIFRSHGLTAR</sequence>
<dbReference type="InterPro" id="IPR034457">
    <property type="entry name" value="Organic_radical-activating"/>
</dbReference>
<dbReference type="GO" id="GO:0016829">
    <property type="term" value="F:lyase activity"/>
    <property type="evidence" value="ECO:0007669"/>
    <property type="project" value="UniProtKB-KW"/>
</dbReference>
<comment type="catalytic activity">
    <reaction evidence="10">
        <text>glycyl-[formate C-acetyltransferase] + reduced [flavodoxin] + S-adenosyl-L-methionine = glycin-2-yl radical-[formate C-acetyltransferase] + semiquinone [flavodoxin] + 5'-deoxyadenosine + L-methionine + H(+)</text>
        <dbReference type="Rhea" id="RHEA:19225"/>
        <dbReference type="Rhea" id="RHEA-COMP:10622"/>
        <dbReference type="Rhea" id="RHEA-COMP:12190"/>
        <dbReference type="Rhea" id="RHEA-COMP:12191"/>
        <dbReference type="Rhea" id="RHEA-COMP:14480"/>
        <dbReference type="ChEBI" id="CHEBI:15378"/>
        <dbReference type="ChEBI" id="CHEBI:17319"/>
        <dbReference type="ChEBI" id="CHEBI:29947"/>
        <dbReference type="ChEBI" id="CHEBI:32722"/>
        <dbReference type="ChEBI" id="CHEBI:57618"/>
        <dbReference type="ChEBI" id="CHEBI:57844"/>
        <dbReference type="ChEBI" id="CHEBI:59789"/>
        <dbReference type="ChEBI" id="CHEBI:140311"/>
        <dbReference type="EC" id="1.97.1.4"/>
    </reaction>
</comment>
<dbReference type="EC" id="1.97.1.4" evidence="10"/>
<keyword evidence="8 10" id="KW-0408">Iron</keyword>
<keyword evidence="7 10" id="KW-0560">Oxidoreductase</keyword>
<keyword evidence="5 10" id="KW-0949">S-adenosyl-L-methionine</keyword>
<comment type="cofactor">
    <cofactor evidence="10">
        <name>[4Fe-4S] cluster</name>
        <dbReference type="ChEBI" id="CHEBI:49883"/>
    </cofactor>
    <text evidence="10">Binds 1 [4Fe-4S] cluster. The cluster is coordinated with 3 cysteines and an exchangeable S-adenosyl-L-methionine.</text>
</comment>
<evidence type="ECO:0000256" key="11">
    <source>
        <dbReference type="SAM" id="MobiDB-lite"/>
    </source>
</evidence>
<evidence type="ECO:0000256" key="4">
    <source>
        <dbReference type="ARBA" id="ARBA00022526"/>
    </source>
</evidence>
<dbReference type="InterPro" id="IPR012838">
    <property type="entry name" value="PFL1_activating"/>
</dbReference>
<feature type="domain" description="Radical SAM core" evidence="12">
    <location>
        <begin position="64"/>
        <end position="289"/>
    </location>
</feature>
<dbReference type="CDD" id="cd01335">
    <property type="entry name" value="Radical_SAM"/>
    <property type="match status" value="1"/>
</dbReference>
<dbReference type="PROSITE" id="PS01087">
    <property type="entry name" value="RADICAL_ACTIVATING"/>
    <property type="match status" value="1"/>
</dbReference>
<dbReference type="GO" id="GO:0006006">
    <property type="term" value="P:glucose metabolic process"/>
    <property type="evidence" value="ECO:0007669"/>
    <property type="project" value="UniProtKB-KW"/>
</dbReference>
<keyword evidence="13" id="KW-0456">Lyase</keyword>
<dbReference type="SFLD" id="SFLDG01066">
    <property type="entry name" value="organic_radical-activating_enz"/>
    <property type="match status" value="1"/>
</dbReference>
<keyword evidence="13" id="KW-0670">Pyruvate</keyword>
<dbReference type="SFLD" id="SFLDS00029">
    <property type="entry name" value="Radical_SAM"/>
    <property type="match status" value="1"/>
</dbReference>
<keyword evidence="6 10" id="KW-0479">Metal-binding</keyword>
<reference evidence="13 14" key="1">
    <citation type="submission" date="2019-11" db="EMBL/GenBank/DDBJ databases">
        <title>Whole-genome sequence of Rhodoplanes serenus DSM 18633, type strain.</title>
        <authorList>
            <person name="Kyndt J.A."/>
            <person name="Meyer T.E."/>
        </authorList>
    </citation>
    <scope>NUCLEOTIDE SEQUENCE [LARGE SCALE GENOMIC DNA]</scope>
    <source>
        <strain evidence="13 14">DSM 18633</strain>
    </source>
</reference>
<dbReference type="InterPro" id="IPR058240">
    <property type="entry name" value="rSAM_sf"/>
</dbReference>
<dbReference type="Proteomes" id="UP000438991">
    <property type="component" value="Unassembled WGS sequence"/>
</dbReference>
<comment type="function">
    <text evidence="10">Activation of pyruvate formate-lyase under anaerobic conditions by generation of an organic free radical, using S-adenosylmethionine and reduced flavodoxin as cosubstrates to produce 5'-deoxy-adenosine.</text>
</comment>
<evidence type="ECO:0000256" key="10">
    <source>
        <dbReference type="RuleBase" id="RU362053"/>
    </source>
</evidence>
<comment type="similarity">
    <text evidence="2 10">Belongs to the organic radical-activating enzymes family.</text>
</comment>
<dbReference type="GO" id="GO:0046872">
    <property type="term" value="F:metal ion binding"/>
    <property type="evidence" value="ECO:0007669"/>
    <property type="project" value="UniProtKB-UniRule"/>
</dbReference>
<evidence type="ECO:0000256" key="3">
    <source>
        <dbReference type="ARBA" id="ARBA00022485"/>
    </source>
</evidence>
<dbReference type="GO" id="GO:0005737">
    <property type="term" value="C:cytoplasm"/>
    <property type="evidence" value="ECO:0007669"/>
    <property type="project" value="UniProtKB-SubCell"/>
</dbReference>
<keyword evidence="4" id="KW-0119">Carbohydrate metabolism</keyword>
<evidence type="ECO:0000256" key="8">
    <source>
        <dbReference type="ARBA" id="ARBA00023004"/>
    </source>
</evidence>
<name>A0A9X5AU07_9BRAD</name>
<dbReference type="GO" id="GO:0051539">
    <property type="term" value="F:4 iron, 4 sulfur cluster binding"/>
    <property type="evidence" value="ECO:0007669"/>
    <property type="project" value="UniProtKB-UniRule"/>
</dbReference>
<evidence type="ECO:0000256" key="7">
    <source>
        <dbReference type="ARBA" id="ARBA00023002"/>
    </source>
</evidence>
<comment type="subcellular location">
    <subcellularLocation>
        <location evidence="10">Cytoplasm</location>
    </subcellularLocation>
</comment>
<dbReference type="GO" id="GO:0043365">
    <property type="term" value="F:[formate-C-acetyltransferase]-activating enzyme activity"/>
    <property type="evidence" value="ECO:0007669"/>
    <property type="project" value="UniProtKB-UniRule"/>
</dbReference>
<comment type="caution">
    <text evidence="13">The sequence shown here is derived from an EMBL/GenBank/DDBJ whole genome shotgun (WGS) entry which is preliminary data.</text>
</comment>
<evidence type="ECO:0000256" key="5">
    <source>
        <dbReference type="ARBA" id="ARBA00022691"/>
    </source>
</evidence>
<keyword evidence="9 10" id="KW-0411">Iron-sulfur</keyword>
<evidence type="ECO:0000259" key="12">
    <source>
        <dbReference type="PROSITE" id="PS51918"/>
    </source>
</evidence>
<organism evidence="13 14">
    <name type="scientific">Rhodoplanes serenus</name>
    <dbReference type="NCBI Taxonomy" id="200615"/>
    <lineage>
        <taxon>Bacteria</taxon>
        <taxon>Pseudomonadati</taxon>
        <taxon>Pseudomonadota</taxon>
        <taxon>Alphaproteobacteria</taxon>
        <taxon>Hyphomicrobiales</taxon>
        <taxon>Nitrobacteraceae</taxon>
        <taxon>Rhodoplanes</taxon>
    </lineage>
</organism>
<feature type="region of interest" description="Disordered" evidence="11">
    <location>
        <begin position="1"/>
        <end position="45"/>
    </location>
</feature>
<dbReference type="SUPFAM" id="SSF102114">
    <property type="entry name" value="Radical SAM enzymes"/>
    <property type="match status" value="1"/>
</dbReference>